<evidence type="ECO:0000313" key="4">
    <source>
        <dbReference type="Proteomes" id="UP000027059"/>
    </source>
</evidence>
<dbReference type="RefSeq" id="WP_014961249.1">
    <property type="nucleotide sequence ID" value="NZ_CP007243.1"/>
</dbReference>
<name>A0A059Y2L9_9BACT</name>
<dbReference type="EMBL" id="CP007243">
    <property type="protein sequence ID" value="AIA31781.1"/>
    <property type="molecule type" value="Genomic_DNA"/>
</dbReference>
<reference evidence="4" key="1">
    <citation type="submission" date="2014-02" db="EMBL/GenBank/DDBJ databases">
        <title>Complete genome sequence and comparative genomic analysis of the nitrogen-fixing bacterium Leptospirillum ferriphilum YSK.</title>
        <authorList>
            <person name="Guo X."/>
            <person name="Yin H."/>
            <person name="Liang Y."/>
            <person name="Hu Q."/>
            <person name="Ma L."/>
            <person name="Xiao Y."/>
            <person name="Zhang X."/>
            <person name="Qiu G."/>
            <person name="Liu X."/>
        </authorList>
    </citation>
    <scope>NUCLEOTIDE SEQUENCE [LARGE SCALE GENOMIC DNA]</scope>
    <source>
        <strain evidence="4">YSK</strain>
    </source>
</reference>
<protein>
    <submittedName>
        <fullName evidence="3">Uncharacterized protein</fullName>
    </submittedName>
</protein>
<feature type="region of interest" description="Disordered" evidence="1">
    <location>
        <begin position="1"/>
        <end position="42"/>
    </location>
</feature>
<proteinExistence type="predicted"/>
<sequence>MNFFNSDKFDPEKLLPPLPPEESSFASEAKAREIGEKDGKERIPEITAYSPSQFELGLLSYGEQRVNRVVESAQESRARINKTLQPIISRLSNINTRWRNVRDRVDERKKELDRDFIVPLNKFFHWAIIIFLGFGEFPLNAIVFRMFGEPELMTYIMSSTLAVTIPLLAMYSGIQLRHGVPRLAGNIIVGGLMPVSIGGALGAVTYVRSVYLETGGHIQNAVGSDPKALGYSIFALNLLVFSAALVTSYMSHDPDEKLDHLRRSIITLERKRKPLLVMYSETASRLNAVLRVASARIEAERARTLSLIYLYRQANSNARSPNPVPLVFNRPPEFPQAKLWDAVTENPDDI</sequence>
<evidence type="ECO:0000313" key="3">
    <source>
        <dbReference type="EMBL" id="AIA31781.1"/>
    </source>
</evidence>
<keyword evidence="2" id="KW-0472">Membrane</keyword>
<keyword evidence="2" id="KW-1133">Transmembrane helix</keyword>
<dbReference type="KEGG" id="lfp:Y981_07640"/>
<feature type="compositionally biased region" description="Basic and acidic residues" evidence="1">
    <location>
        <begin position="29"/>
        <end position="42"/>
    </location>
</feature>
<feature type="transmembrane region" description="Helical" evidence="2">
    <location>
        <begin position="228"/>
        <end position="250"/>
    </location>
</feature>
<feature type="transmembrane region" description="Helical" evidence="2">
    <location>
        <begin position="123"/>
        <end position="146"/>
    </location>
</feature>
<gene>
    <name evidence="3" type="ORF">Y981_07640</name>
</gene>
<feature type="transmembrane region" description="Helical" evidence="2">
    <location>
        <begin position="152"/>
        <end position="171"/>
    </location>
</feature>
<dbReference type="Proteomes" id="UP000027059">
    <property type="component" value="Chromosome"/>
</dbReference>
<keyword evidence="2" id="KW-0812">Transmembrane</keyword>
<evidence type="ECO:0000256" key="1">
    <source>
        <dbReference type="SAM" id="MobiDB-lite"/>
    </source>
</evidence>
<accession>A0A059Y2L9</accession>
<dbReference type="HOGENOM" id="CLU_791788_0_0_0"/>
<organism evidence="3 4">
    <name type="scientific">Leptospirillum ferriphilum YSK</name>
    <dbReference type="NCBI Taxonomy" id="1441628"/>
    <lineage>
        <taxon>Bacteria</taxon>
        <taxon>Pseudomonadati</taxon>
        <taxon>Nitrospirota</taxon>
        <taxon>Nitrospiria</taxon>
        <taxon>Nitrospirales</taxon>
        <taxon>Nitrospiraceae</taxon>
        <taxon>Leptospirillum</taxon>
    </lineage>
</organism>
<keyword evidence="4" id="KW-1185">Reference proteome</keyword>
<dbReference type="OrthoDB" id="9877179at2"/>
<dbReference type="AlphaFoldDB" id="A0A059Y2L9"/>
<feature type="transmembrane region" description="Helical" evidence="2">
    <location>
        <begin position="183"/>
        <end position="208"/>
    </location>
</feature>
<evidence type="ECO:0000256" key="2">
    <source>
        <dbReference type="SAM" id="Phobius"/>
    </source>
</evidence>
<reference evidence="3 4" key="2">
    <citation type="journal article" date="2015" name="Biomed. Res. Int.">
        <title>Effects of Arsenite Resistance on the Growth and Functional Gene Expression of Leptospirillum ferriphilum and Acidithiobacillus thiooxidans in Pure Culture and Coculture.</title>
        <authorList>
            <person name="Jiang H."/>
            <person name="Liang Y."/>
            <person name="Yin H."/>
            <person name="Xiao Y."/>
            <person name="Guo X."/>
            <person name="Xu Y."/>
            <person name="Hu Q."/>
            <person name="Liu H."/>
            <person name="Liu X."/>
        </authorList>
    </citation>
    <scope>NUCLEOTIDE SEQUENCE [LARGE SCALE GENOMIC DNA]</scope>
    <source>
        <strain evidence="3 4">YSK</strain>
    </source>
</reference>